<proteinExistence type="predicted"/>
<dbReference type="EMBL" id="RQGD01000005">
    <property type="protein sequence ID" value="TGL63156.1"/>
    <property type="molecule type" value="Genomic_DNA"/>
</dbReference>
<gene>
    <name evidence="1" type="ORF">EHQ58_01560</name>
</gene>
<reference evidence="1" key="1">
    <citation type="journal article" date="2019" name="PLoS Negl. Trop. Dis.">
        <title>Revisiting the worldwide diversity of Leptospira species in the environment.</title>
        <authorList>
            <person name="Vincent A.T."/>
            <person name="Schiettekatte O."/>
            <person name="Bourhy P."/>
            <person name="Veyrier F.J."/>
            <person name="Picardeau M."/>
        </authorList>
    </citation>
    <scope>NUCLEOTIDE SEQUENCE [LARGE SCALE GENOMIC DNA]</scope>
    <source>
        <strain evidence="1">201702476</strain>
    </source>
</reference>
<name>A0A4R9KAT9_9LEPT</name>
<dbReference type="Gene3D" id="2.180.10.10">
    <property type="entry name" value="RHS repeat-associated core"/>
    <property type="match status" value="1"/>
</dbReference>
<dbReference type="Proteomes" id="UP000297693">
    <property type="component" value="Unassembled WGS sequence"/>
</dbReference>
<sequence>MKSIFLFFIFINIPLLAYTPGKWSYKDQFTLSKANNGPSKEIIRNGEGVVIYVAEYSYDENGHLIQETYSDKEGKSDGKTVFRYKEGNIIAEESYGANDTLVEKKEYFYKNKTLNKLITRDGEGKIQIQYHLTADKDGSIISGEGKNSESNDIESFKFIIDPKRPNVHIQTLLDDKKKTLGEIHFKYDSKGNLVEREFFQGDVHRVHKLKYKSDGSLESFTFHVKQGDTWMIEKTHTLVFEDKSKNKVSKKD</sequence>
<evidence type="ECO:0000313" key="2">
    <source>
        <dbReference type="Proteomes" id="UP000297693"/>
    </source>
</evidence>
<organism evidence="1 2">
    <name type="scientific">Leptospira ognonensis</name>
    <dbReference type="NCBI Taxonomy" id="2484945"/>
    <lineage>
        <taxon>Bacteria</taxon>
        <taxon>Pseudomonadati</taxon>
        <taxon>Spirochaetota</taxon>
        <taxon>Spirochaetia</taxon>
        <taxon>Leptospirales</taxon>
        <taxon>Leptospiraceae</taxon>
        <taxon>Leptospira</taxon>
    </lineage>
</organism>
<dbReference type="RefSeq" id="WP_135621576.1">
    <property type="nucleotide sequence ID" value="NZ_RQGD01000005.1"/>
</dbReference>
<evidence type="ECO:0000313" key="1">
    <source>
        <dbReference type="EMBL" id="TGL63156.1"/>
    </source>
</evidence>
<dbReference type="OrthoDB" id="342669at2"/>
<keyword evidence="2" id="KW-1185">Reference proteome</keyword>
<dbReference type="AlphaFoldDB" id="A0A4R9KAT9"/>
<comment type="caution">
    <text evidence="1">The sequence shown here is derived from an EMBL/GenBank/DDBJ whole genome shotgun (WGS) entry which is preliminary data.</text>
</comment>
<accession>A0A4R9KAT9</accession>
<protein>
    <submittedName>
        <fullName evidence="1">Uncharacterized protein</fullName>
    </submittedName>
</protein>